<evidence type="ECO:0000313" key="3">
    <source>
        <dbReference type="EMBL" id="KAK5096207.1"/>
    </source>
</evidence>
<dbReference type="EMBL" id="JAVRRG010000023">
    <property type="protein sequence ID" value="KAK5096207.1"/>
    <property type="molecule type" value="Genomic_DNA"/>
</dbReference>
<evidence type="ECO:0000256" key="2">
    <source>
        <dbReference type="SAM" id="Phobius"/>
    </source>
</evidence>
<keyword evidence="2" id="KW-0472">Membrane</keyword>
<feature type="transmembrane region" description="Helical" evidence="2">
    <location>
        <begin position="120"/>
        <end position="140"/>
    </location>
</feature>
<keyword evidence="2" id="KW-1133">Transmembrane helix</keyword>
<protein>
    <submittedName>
        <fullName evidence="3">Uncharacterized protein</fullName>
    </submittedName>
</protein>
<keyword evidence="2" id="KW-0812">Transmembrane</keyword>
<name>A0ABR0KI10_9EURO</name>
<accession>A0ABR0KI10</accession>
<organism evidence="3 4">
    <name type="scientific">Lithohypha guttulata</name>
    <dbReference type="NCBI Taxonomy" id="1690604"/>
    <lineage>
        <taxon>Eukaryota</taxon>
        <taxon>Fungi</taxon>
        <taxon>Dikarya</taxon>
        <taxon>Ascomycota</taxon>
        <taxon>Pezizomycotina</taxon>
        <taxon>Eurotiomycetes</taxon>
        <taxon>Chaetothyriomycetidae</taxon>
        <taxon>Chaetothyriales</taxon>
        <taxon>Trichomeriaceae</taxon>
        <taxon>Lithohypha</taxon>
    </lineage>
</organism>
<feature type="transmembrane region" description="Helical" evidence="2">
    <location>
        <begin position="225"/>
        <end position="244"/>
    </location>
</feature>
<sequence length="560" mass="62739">MHFFGKFADLQLDIIGIVAILGEGSTSRNAQASALSWYHILPRLYPAPQALLKNHQEKRLPVDLGVVVGALSGRIRNELNFFKQLLHDTELDNYSVELLEVSRKPGQGVPDFKVKTFGHLAMLSILGCCMSATLLGLSIWQGDGPALLATILLSATSSFVGLASRCVLDSIKEMPNPDRKDKTPLGDVVIFYPRTGAFRIVHCTDEISRLYFKVENCQHYIKDDWYRAVALSSTVLLMGGLIMLSNAQLIMQMAFAASYIALNALYWMSSALNPMKRVWEHNFEVKQLGIATRTQGYSTGSGVPHKDPSGIGASTASPTTKAIAPSPVSHQYYPNGVWQPSWEKRHGNRVPTNLSILRPEEQIDNTEDTWSKLHRQAIRFGNFAFNTRDATSSPTCPSIQNYTLAAGVQQSTPLILTSKKKQEPNLTSALWTAIALTGSARWARSTNITPNNAAWDEWLEKAEEKATARWSDRRQVWVPPCNTYHDNGMIWIKLPEWDYQACLSDYFKQQSEATRTRLNMQAAIDEIDQKLDKLRSSLNAVIGLRILCTRYRKRKAQAQH</sequence>
<reference evidence="3 4" key="1">
    <citation type="submission" date="2023-08" db="EMBL/GenBank/DDBJ databases">
        <title>Black Yeasts Isolated from many extreme environments.</title>
        <authorList>
            <person name="Coleine C."/>
            <person name="Stajich J.E."/>
            <person name="Selbmann L."/>
        </authorList>
    </citation>
    <scope>NUCLEOTIDE SEQUENCE [LARGE SCALE GENOMIC DNA]</scope>
    <source>
        <strain evidence="3 4">CCFEE 5885</strain>
    </source>
</reference>
<comment type="caution">
    <text evidence="3">The sequence shown here is derived from an EMBL/GenBank/DDBJ whole genome shotgun (WGS) entry which is preliminary data.</text>
</comment>
<evidence type="ECO:0000256" key="1">
    <source>
        <dbReference type="SAM" id="MobiDB-lite"/>
    </source>
</evidence>
<proteinExistence type="predicted"/>
<keyword evidence="4" id="KW-1185">Reference proteome</keyword>
<dbReference type="Proteomes" id="UP001345013">
    <property type="component" value="Unassembled WGS sequence"/>
</dbReference>
<gene>
    <name evidence="3" type="ORF">LTR24_002612</name>
</gene>
<feature type="region of interest" description="Disordered" evidence="1">
    <location>
        <begin position="296"/>
        <end position="328"/>
    </location>
</feature>
<feature type="transmembrane region" description="Helical" evidence="2">
    <location>
        <begin position="146"/>
        <end position="168"/>
    </location>
</feature>
<evidence type="ECO:0000313" key="4">
    <source>
        <dbReference type="Proteomes" id="UP001345013"/>
    </source>
</evidence>